<reference evidence="3" key="1">
    <citation type="submission" date="2016-10" db="EMBL/GenBank/DDBJ databases">
        <authorList>
            <person name="Varghese N."/>
            <person name="Submissions S."/>
        </authorList>
    </citation>
    <scope>NUCLEOTIDE SEQUENCE [LARGE SCALE GENOMIC DNA]</scope>
    <source>
        <strain evidence="3">DSM 11706</strain>
    </source>
</reference>
<accession>A0A1I5VGM4</accession>
<keyword evidence="1" id="KW-0472">Membrane</keyword>
<evidence type="ECO:0000313" key="3">
    <source>
        <dbReference type="Proteomes" id="UP000198734"/>
    </source>
</evidence>
<sequence length="67" mass="7727">MENLKDFFKNNIRFVLGLIVYVVGIFVILSINFNSFNLTQKIIITSIAAIIFVVINKLLKRNKVNKI</sequence>
<dbReference type="EMBL" id="FOXU01000001">
    <property type="protein sequence ID" value="SFQ06708.1"/>
    <property type="molecule type" value="Genomic_DNA"/>
</dbReference>
<keyword evidence="3" id="KW-1185">Reference proteome</keyword>
<proteinExistence type="predicted"/>
<evidence type="ECO:0000313" key="2">
    <source>
        <dbReference type="EMBL" id="SFQ06708.1"/>
    </source>
</evidence>
<keyword evidence="1" id="KW-1133">Transmembrane helix</keyword>
<dbReference type="Proteomes" id="UP000198734">
    <property type="component" value="Unassembled WGS sequence"/>
</dbReference>
<feature type="transmembrane region" description="Helical" evidence="1">
    <location>
        <begin position="39"/>
        <end position="59"/>
    </location>
</feature>
<dbReference type="RefSeq" id="WP_093534410.1">
    <property type="nucleotide sequence ID" value="NZ_FOXU01000001.1"/>
</dbReference>
<protein>
    <submittedName>
        <fullName evidence="2">Uncharacterized protein</fullName>
    </submittedName>
</protein>
<evidence type="ECO:0000256" key="1">
    <source>
        <dbReference type="SAM" id="Phobius"/>
    </source>
</evidence>
<name>A0A1I5VGM4_9BACI</name>
<dbReference type="STRING" id="126156.SAMN05421670_0810"/>
<keyword evidence="1" id="KW-0812">Transmembrane</keyword>
<gene>
    <name evidence="2" type="ORF">SAMN05421670_0810</name>
</gene>
<dbReference type="AlphaFoldDB" id="A0A1I5VGM4"/>
<feature type="transmembrane region" description="Helical" evidence="1">
    <location>
        <begin position="12"/>
        <end position="33"/>
    </location>
</feature>
<organism evidence="2 3">
    <name type="scientific">Psychrobacillus psychrotolerans</name>
    <dbReference type="NCBI Taxonomy" id="126156"/>
    <lineage>
        <taxon>Bacteria</taxon>
        <taxon>Bacillati</taxon>
        <taxon>Bacillota</taxon>
        <taxon>Bacilli</taxon>
        <taxon>Bacillales</taxon>
        <taxon>Bacillaceae</taxon>
        <taxon>Psychrobacillus</taxon>
    </lineage>
</organism>